<evidence type="ECO:0008006" key="3">
    <source>
        <dbReference type="Google" id="ProtNLM"/>
    </source>
</evidence>
<reference evidence="1" key="1">
    <citation type="submission" date="2024-05" db="EMBL/GenBank/DDBJ databases">
        <title>30 novel species of actinomycetes from the DSMZ collection.</title>
        <authorList>
            <person name="Nouioui I."/>
        </authorList>
    </citation>
    <scope>NUCLEOTIDE SEQUENCE</scope>
    <source>
        <strain evidence="1">DSM 41529</strain>
    </source>
</reference>
<dbReference type="Proteomes" id="UP001180754">
    <property type="component" value="Unassembled WGS sequence"/>
</dbReference>
<sequence length="83" mass="9136">MIALLRVVPDFGFDTVDILIETEDQVFGEWSVERTTTTGRPFSQTYAGRLVAENGKIKLLRESLDLVRAARAMLPNGVASIPA</sequence>
<dbReference type="RefSeq" id="WP_311729326.1">
    <property type="nucleotide sequence ID" value="NZ_JAVRFD010000028.1"/>
</dbReference>
<protein>
    <recommendedName>
        <fullName evidence="3">SnoaL-like domain-containing protein</fullName>
    </recommendedName>
</protein>
<dbReference type="InterPro" id="IPR032710">
    <property type="entry name" value="NTF2-like_dom_sf"/>
</dbReference>
<name>A0ABU2XTH6_9ACTN</name>
<dbReference type="Gene3D" id="3.10.450.50">
    <property type="match status" value="1"/>
</dbReference>
<dbReference type="SUPFAM" id="SSF54427">
    <property type="entry name" value="NTF2-like"/>
    <property type="match status" value="1"/>
</dbReference>
<evidence type="ECO:0000313" key="1">
    <source>
        <dbReference type="EMBL" id="MDT0548762.1"/>
    </source>
</evidence>
<keyword evidence="2" id="KW-1185">Reference proteome</keyword>
<accession>A0ABU2XTH6</accession>
<proteinExistence type="predicted"/>
<comment type="caution">
    <text evidence="1">The sequence shown here is derived from an EMBL/GenBank/DDBJ whole genome shotgun (WGS) entry which is preliminary data.</text>
</comment>
<evidence type="ECO:0000313" key="2">
    <source>
        <dbReference type="Proteomes" id="UP001180754"/>
    </source>
</evidence>
<gene>
    <name evidence="1" type="ORF">RND15_39740</name>
</gene>
<organism evidence="1 2">
    <name type="scientific">Streptomyces lonegramiae</name>
    <dbReference type="NCBI Taxonomy" id="3075524"/>
    <lineage>
        <taxon>Bacteria</taxon>
        <taxon>Bacillati</taxon>
        <taxon>Actinomycetota</taxon>
        <taxon>Actinomycetes</taxon>
        <taxon>Kitasatosporales</taxon>
        <taxon>Streptomycetaceae</taxon>
        <taxon>Streptomyces</taxon>
    </lineage>
</organism>
<dbReference type="EMBL" id="JAVRFD010000028">
    <property type="protein sequence ID" value="MDT0548762.1"/>
    <property type="molecule type" value="Genomic_DNA"/>
</dbReference>